<reference evidence="4" key="1">
    <citation type="journal article" date="2014" name="Int. J. Syst. Evol. Microbiol.">
        <title>Complete genome sequence of Corynebacterium casei LMG S-19264T (=DSM 44701T), isolated from a smear-ripened cheese.</title>
        <authorList>
            <consortium name="US DOE Joint Genome Institute (JGI-PGF)"/>
            <person name="Walter F."/>
            <person name="Albersmeier A."/>
            <person name="Kalinowski J."/>
            <person name="Ruckert C."/>
        </authorList>
    </citation>
    <scope>NUCLEOTIDE SEQUENCE</scope>
    <source>
        <strain evidence="4">KCTC 42651</strain>
    </source>
</reference>
<dbReference type="CDD" id="cd03022">
    <property type="entry name" value="DsbA_HCCA_Iso"/>
    <property type="match status" value="1"/>
</dbReference>
<evidence type="ECO:0000313" key="4">
    <source>
        <dbReference type="EMBL" id="GHD59016.1"/>
    </source>
</evidence>
<dbReference type="Proteomes" id="UP000630353">
    <property type="component" value="Unassembled WGS sequence"/>
</dbReference>
<dbReference type="InterPro" id="IPR051924">
    <property type="entry name" value="GST_Kappa/NadH"/>
</dbReference>
<sequence>MTESASDTDEAPASEPGGAPIDFYFDFSSPYGYLAAHKIDSIARLYGRAMNWRPILLGVIFKTTGAVPLLDVPIKGAYARRDMERTARFLGMPLVFPQVMPFPSIAAARAVYWVQDRDPQQARDLCLALYDRAFARGGDIREPAAVLECAAEVGIDADELAAALQDPAVKERLKSENEAAMAAGVCGSPFFVVDGEPFWGADRLDHVERWLATGGW</sequence>
<protein>
    <recommendedName>
        <fullName evidence="1">2-hydroxychromene-2-carboxylate isomerase</fullName>
        <ecNumber evidence="1">5.99.1.4</ecNumber>
    </recommendedName>
</protein>
<comment type="catalytic activity">
    <reaction evidence="1">
        <text>2-hydroxychromene-2-carboxylate = (3E)-4-(2-hydroxyphenyl)-2-oxobut-3-enoate</text>
        <dbReference type="Rhea" id="RHEA:27401"/>
        <dbReference type="ChEBI" id="CHEBI:59350"/>
        <dbReference type="ChEBI" id="CHEBI:59353"/>
        <dbReference type="EC" id="5.99.1.4"/>
    </reaction>
</comment>
<dbReference type="GO" id="GO:0006749">
    <property type="term" value="P:glutathione metabolic process"/>
    <property type="evidence" value="ECO:0007669"/>
    <property type="project" value="TreeGrafter"/>
</dbReference>
<evidence type="ECO:0000256" key="2">
    <source>
        <dbReference type="PIRSR" id="PIRSR006386-1"/>
    </source>
</evidence>
<feature type="domain" description="DSBA-like thioredoxin" evidence="3">
    <location>
        <begin position="21"/>
        <end position="209"/>
    </location>
</feature>
<feature type="active site" description="Nucleophile" evidence="2">
    <location>
        <position position="29"/>
    </location>
</feature>
<evidence type="ECO:0000256" key="1">
    <source>
        <dbReference type="PIRNR" id="PIRNR006386"/>
    </source>
</evidence>
<dbReference type="Pfam" id="PF01323">
    <property type="entry name" value="DSBA"/>
    <property type="match status" value="1"/>
</dbReference>
<evidence type="ECO:0000259" key="3">
    <source>
        <dbReference type="Pfam" id="PF01323"/>
    </source>
</evidence>
<comment type="similarity">
    <text evidence="1">Belongs to the GST superfamily. NadH family.</text>
</comment>
<dbReference type="AlphaFoldDB" id="A0A918XV98"/>
<dbReference type="GO" id="GO:0018845">
    <property type="term" value="F:2-hydroxychromene-2-carboxylate isomerase activity"/>
    <property type="evidence" value="ECO:0007669"/>
    <property type="project" value="UniProtKB-UniRule"/>
</dbReference>
<gene>
    <name evidence="4" type="ORF">GCM10017083_42850</name>
</gene>
<reference evidence="4" key="2">
    <citation type="submission" date="2020-09" db="EMBL/GenBank/DDBJ databases">
        <authorList>
            <person name="Sun Q."/>
            <person name="Kim S."/>
        </authorList>
    </citation>
    <scope>NUCLEOTIDE SEQUENCE</scope>
    <source>
        <strain evidence="4">KCTC 42651</strain>
    </source>
</reference>
<dbReference type="InterPro" id="IPR036249">
    <property type="entry name" value="Thioredoxin-like_sf"/>
</dbReference>
<dbReference type="GO" id="GO:0004364">
    <property type="term" value="F:glutathione transferase activity"/>
    <property type="evidence" value="ECO:0007669"/>
    <property type="project" value="TreeGrafter"/>
</dbReference>
<dbReference type="Gene3D" id="3.40.30.10">
    <property type="entry name" value="Glutaredoxin"/>
    <property type="match status" value="1"/>
</dbReference>
<proteinExistence type="inferred from homology"/>
<dbReference type="GO" id="GO:1901170">
    <property type="term" value="P:naphthalene catabolic process"/>
    <property type="evidence" value="ECO:0007669"/>
    <property type="project" value="InterPro"/>
</dbReference>
<dbReference type="GO" id="GO:0004602">
    <property type="term" value="F:glutathione peroxidase activity"/>
    <property type="evidence" value="ECO:0007669"/>
    <property type="project" value="TreeGrafter"/>
</dbReference>
<dbReference type="SUPFAM" id="SSF52833">
    <property type="entry name" value="Thioredoxin-like"/>
    <property type="match status" value="1"/>
</dbReference>
<organism evidence="4 5">
    <name type="scientific">Thalassobaculum fulvum</name>
    <dbReference type="NCBI Taxonomy" id="1633335"/>
    <lineage>
        <taxon>Bacteria</taxon>
        <taxon>Pseudomonadati</taxon>
        <taxon>Pseudomonadota</taxon>
        <taxon>Alphaproteobacteria</taxon>
        <taxon>Rhodospirillales</taxon>
        <taxon>Thalassobaculaceae</taxon>
        <taxon>Thalassobaculum</taxon>
    </lineage>
</organism>
<dbReference type="InterPro" id="IPR001853">
    <property type="entry name" value="DSBA-like_thioredoxin_dom"/>
</dbReference>
<dbReference type="InterPro" id="IPR014440">
    <property type="entry name" value="HCCAis_GSTk"/>
</dbReference>
<accession>A0A918XV98</accession>
<dbReference type="EMBL" id="BMZS01000010">
    <property type="protein sequence ID" value="GHD59016.1"/>
    <property type="molecule type" value="Genomic_DNA"/>
</dbReference>
<comment type="caution">
    <text evidence="4">The sequence shown here is derived from an EMBL/GenBank/DDBJ whole genome shotgun (WGS) entry which is preliminary data.</text>
</comment>
<dbReference type="PANTHER" id="PTHR42943">
    <property type="entry name" value="GLUTATHIONE S-TRANSFERASE KAPPA"/>
    <property type="match status" value="1"/>
</dbReference>
<dbReference type="PANTHER" id="PTHR42943:SF2">
    <property type="entry name" value="GLUTATHIONE S-TRANSFERASE KAPPA 1"/>
    <property type="match status" value="1"/>
</dbReference>
<dbReference type="PIRSF" id="PIRSF006386">
    <property type="entry name" value="HCCAis_GSTk"/>
    <property type="match status" value="1"/>
</dbReference>
<dbReference type="InterPro" id="IPR044087">
    <property type="entry name" value="NahD-like"/>
</dbReference>
<dbReference type="EC" id="5.99.1.4" evidence="1"/>
<dbReference type="RefSeq" id="WP_189993450.1">
    <property type="nucleotide sequence ID" value="NZ_BMZS01000010.1"/>
</dbReference>
<keyword evidence="5" id="KW-1185">Reference proteome</keyword>
<keyword evidence="1 4" id="KW-0413">Isomerase</keyword>
<evidence type="ECO:0000313" key="5">
    <source>
        <dbReference type="Proteomes" id="UP000630353"/>
    </source>
</evidence>
<name>A0A918XV98_9PROT</name>